<gene>
    <name evidence="1" type="ORF">G7Y85_01185</name>
</gene>
<protein>
    <recommendedName>
        <fullName evidence="3">Phosphotransferase</fullName>
    </recommendedName>
</protein>
<name>A0A6M2BM22_9GAMM</name>
<proteinExistence type="predicted"/>
<evidence type="ECO:0008006" key="3">
    <source>
        <dbReference type="Google" id="ProtNLM"/>
    </source>
</evidence>
<dbReference type="InterPro" id="IPR011009">
    <property type="entry name" value="Kinase-like_dom_sf"/>
</dbReference>
<organism evidence="1 2">
    <name type="scientific">Solimonas terrae</name>
    <dbReference type="NCBI Taxonomy" id="1396819"/>
    <lineage>
        <taxon>Bacteria</taxon>
        <taxon>Pseudomonadati</taxon>
        <taxon>Pseudomonadota</taxon>
        <taxon>Gammaproteobacteria</taxon>
        <taxon>Nevskiales</taxon>
        <taxon>Nevskiaceae</taxon>
        <taxon>Solimonas</taxon>
    </lineage>
</organism>
<dbReference type="EMBL" id="JAAMOW010000001">
    <property type="protein sequence ID" value="NGY03370.1"/>
    <property type="molecule type" value="Genomic_DNA"/>
</dbReference>
<reference evidence="1 2" key="1">
    <citation type="journal article" date="2014" name="Int. J. Syst. Evol. Microbiol.">
        <title>Solimonas terrae sp. nov., isolated from soil.</title>
        <authorList>
            <person name="Kim S.J."/>
            <person name="Moon J.Y."/>
            <person name="Weon H.Y."/>
            <person name="Ahn J.H."/>
            <person name="Chen W.M."/>
            <person name="Kwon S.W."/>
        </authorList>
    </citation>
    <scope>NUCLEOTIDE SEQUENCE [LARGE SCALE GENOMIC DNA]</scope>
    <source>
        <strain evidence="1 2">KIS83-12</strain>
    </source>
</reference>
<evidence type="ECO:0000313" key="1">
    <source>
        <dbReference type="EMBL" id="NGY03370.1"/>
    </source>
</evidence>
<keyword evidence="2" id="KW-1185">Reference proteome</keyword>
<accession>A0A6M2BM22</accession>
<dbReference type="SUPFAM" id="SSF56112">
    <property type="entry name" value="Protein kinase-like (PK-like)"/>
    <property type="match status" value="1"/>
</dbReference>
<sequence>MGDRHGLPIPADIEALRTAGLPFLNEAFRVFGALAADNRVTRITEFRECPGGSTGRKLLLAVDYAQPAAGLRRELFVKFSRDFDDPIRDRARTQMEREIAFAQLASAPGFPIAVPVCLYADYHRESGTGILITERIAFGRERIEPHYDKCLDDALPDPLAHYEALLTSVARLAGAQRAGRLGADVAERFAYDPALVTVGQRAPYTVQQLQNRVARYADFAERHPGLLPANIRAPAFIAQLRDEVARFPAQEAAIRRQLEDDAESSALCHWNANIDNAWFWRHADGHLECGLLDWGCVSLMNVAMAIWGALSGARTQLWDDHLDALLALFVSEFRAAGGPALDVARLRQQLLRYVAIMGLAWLLDAPPYIRAQVPELDEVRDRFDPRLRGNEVARVQLQMLTNFLNLWQTRDFGSLLDDLPVVPNTAHLP</sequence>
<evidence type="ECO:0000313" key="2">
    <source>
        <dbReference type="Proteomes" id="UP000472676"/>
    </source>
</evidence>
<dbReference type="Proteomes" id="UP000472676">
    <property type="component" value="Unassembled WGS sequence"/>
</dbReference>
<dbReference type="RefSeq" id="WP_166251789.1">
    <property type="nucleotide sequence ID" value="NZ_JAAMOW010000001.1"/>
</dbReference>
<comment type="caution">
    <text evidence="1">The sequence shown here is derived from an EMBL/GenBank/DDBJ whole genome shotgun (WGS) entry which is preliminary data.</text>
</comment>
<dbReference type="AlphaFoldDB" id="A0A6M2BM22"/>